<name>F9W545_TRYCI</name>
<organism evidence="12 13">
    <name type="scientific">Trypanosoma congolense (strain IL3000)</name>
    <dbReference type="NCBI Taxonomy" id="1068625"/>
    <lineage>
        <taxon>Eukaryota</taxon>
        <taxon>Discoba</taxon>
        <taxon>Euglenozoa</taxon>
        <taxon>Kinetoplastea</taxon>
        <taxon>Metakinetoplastina</taxon>
        <taxon>Trypanosomatida</taxon>
        <taxon>Trypanosomatidae</taxon>
        <taxon>Trypanosoma</taxon>
        <taxon>Nannomonas</taxon>
    </lineage>
</organism>
<evidence type="ECO:0000259" key="11">
    <source>
        <dbReference type="Pfam" id="PF13206"/>
    </source>
</evidence>
<proteinExistence type="predicted"/>
<protein>
    <submittedName>
        <fullName evidence="12">Variant surface glycoprotein</fullName>
    </submittedName>
</protein>
<comment type="function">
    <text evidence="1">VSG forms a coat on the surface of the parasite. The trypanosome evades the immune response of the host by expressing a series of antigenically distinct VSGs from an estimated 1000 VSG genes.</text>
</comment>
<evidence type="ECO:0000256" key="7">
    <source>
        <dbReference type="ARBA" id="ARBA00023180"/>
    </source>
</evidence>
<evidence type="ECO:0000256" key="1">
    <source>
        <dbReference type="ARBA" id="ARBA00002523"/>
    </source>
</evidence>
<keyword evidence="8" id="KW-0449">Lipoprotein</keyword>
<feature type="compositionally biased region" description="Pro residues" evidence="9">
    <location>
        <begin position="273"/>
        <end position="287"/>
    </location>
</feature>
<gene>
    <name evidence="12" type="ORF">TCIL3000_0_31890</name>
</gene>
<feature type="domain" description="Trypanosome variant surface glycoprotein B-type N-terminal" evidence="11">
    <location>
        <begin position="42"/>
        <end position="208"/>
    </location>
</feature>
<keyword evidence="6" id="KW-0472">Membrane</keyword>
<keyword evidence="4" id="KW-0336">GPI-anchor</keyword>
<dbReference type="EMBL" id="CAEQ01000655">
    <property type="protein sequence ID" value="CCD12292.1"/>
    <property type="molecule type" value="Genomic_DNA"/>
</dbReference>
<evidence type="ECO:0000256" key="10">
    <source>
        <dbReference type="SAM" id="SignalP"/>
    </source>
</evidence>
<feature type="compositionally biased region" description="Basic and acidic residues" evidence="9">
    <location>
        <begin position="309"/>
        <end position="326"/>
    </location>
</feature>
<evidence type="ECO:0000256" key="2">
    <source>
        <dbReference type="ARBA" id="ARBA00004609"/>
    </source>
</evidence>
<feature type="signal peptide" evidence="10">
    <location>
        <begin position="1"/>
        <end position="22"/>
    </location>
</feature>
<evidence type="ECO:0000256" key="9">
    <source>
        <dbReference type="SAM" id="MobiDB-lite"/>
    </source>
</evidence>
<evidence type="ECO:0000313" key="12">
    <source>
        <dbReference type="EMBL" id="CCD12292.1"/>
    </source>
</evidence>
<keyword evidence="13" id="KW-1185">Reference proteome</keyword>
<evidence type="ECO:0000256" key="6">
    <source>
        <dbReference type="ARBA" id="ARBA00023136"/>
    </source>
</evidence>
<dbReference type="GO" id="GO:0005886">
    <property type="term" value="C:plasma membrane"/>
    <property type="evidence" value="ECO:0007669"/>
    <property type="project" value="UniProtKB-SubCell"/>
</dbReference>
<keyword evidence="5 10" id="KW-0732">Signal</keyword>
<evidence type="ECO:0000256" key="5">
    <source>
        <dbReference type="ARBA" id="ARBA00022729"/>
    </source>
</evidence>
<accession>F9W545</accession>
<reference evidence="12 13" key="2">
    <citation type="journal article" date="2012" name="Proc. Natl. Acad. Sci. U.S.A.">
        <title>Antigenic diversity is generated by distinct evolutionary mechanisms in African trypanosome species.</title>
        <authorList>
            <person name="Jackson A.P."/>
            <person name="Berry A."/>
            <person name="Aslett M."/>
            <person name="Allison H.C."/>
            <person name="Burton P."/>
            <person name="Vavrova-Anderson J."/>
            <person name="Brown R."/>
            <person name="Browne H."/>
            <person name="Corton N."/>
            <person name="Hauser H."/>
            <person name="Gamble J."/>
            <person name="Gilderthorp R."/>
            <person name="Marcello L."/>
            <person name="McQuillan J."/>
            <person name="Otto T.D."/>
            <person name="Quail M.A."/>
            <person name="Sanders M.J."/>
            <person name="van Tonder A."/>
            <person name="Ginger M.L."/>
            <person name="Field M.C."/>
            <person name="Barry J.D."/>
            <person name="Hertz-Fowler C."/>
            <person name="Berriman M."/>
        </authorList>
    </citation>
    <scope>NUCLEOTIDE SEQUENCE [LARGE SCALE GENOMIC DNA]</scope>
    <source>
        <strain evidence="12 13">IL3000</strain>
    </source>
</reference>
<dbReference type="Pfam" id="PF13206">
    <property type="entry name" value="VSG_B"/>
    <property type="match status" value="1"/>
</dbReference>
<reference evidence="13" key="1">
    <citation type="submission" date="2011-07" db="EMBL/GenBank/DDBJ databases">
        <title>Divergent evolution of antigenic variation in African trypanosomes.</title>
        <authorList>
            <person name="Jackson A.P."/>
            <person name="Berry A."/>
            <person name="Allison H.C."/>
            <person name="Burton P."/>
            <person name="Anderson J."/>
            <person name="Aslett M."/>
            <person name="Brown R."/>
            <person name="Corton N."/>
            <person name="Harris D."/>
            <person name="Hauser H."/>
            <person name="Gamble J."/>
            <person name="Gilderthorp R."/>
            <person name="McQuillan J."/>
            <person name="Quail M.A."/>
            <person name="Sanders M."/>
            <person name="Van Tonder A."/>
            <person name="Ginger M.L."/>
            <person name="Donelson J.E."/>
            <person name="Field M.C."/>
            <person name="Barry J.D."/>
            <person name="Berriman M."/>
            <person name="Hertz-Fowler C."/>
        </authorList>
    </citation>
    <scope>NUCLEOTIDE SEQUENCE [LARGE SCALE GENOMIC DNA]</scope>
    <source>
        <strain evidence="13">IL3000</strain>
    </source>
</reference>
<dbReference type="InterPro" id="IPR025932">
    <property type="entry name" value="Trypano_VSG_B_N_dom"/>
</dbReference>
<dbReference type="Proteomes" id="UP000000702">
    <property type="component" value="Unassembled WGS sequence"/>
</dbReference>
<dbReference type="AlphaFoldDB" id="F9W545"/>
<feature type="region of interest" description="Disordered" evidence="9">
    <location>
        <begin position="256"/>
        <end position="346"/>
    </location>
</feature>
<dbReference type="GO" id="GO:0098552">
    <property type="term" value="C:side of membrane"/>
    <property type="evidence" value="ECO:0007669"/>
    <property type="project" value="UniProtKB-KW"/>
</dbReference>
<evidence type="ECO:0000256" key="3">
    <source>
        <dbReference type="ARBA" id="ARBA00022475"/>
    </source>
</evidence>
<evidence type="ECO:0000256" key="8">
    <source>
        <dbReference type="ARBA" id="ARBA00023288"/>
    </source>
</evidence>
<comment type="caution">
    <text evidence="12">The sequence shown here is derived from an EMBL/GenBank/DDBJ whole genome shotgun (WGS) entry which is preliminary data.</text>
</comment>
<keyword evidence="3" id="KW-1003">Cell membrane</keyword>
<evidence type="ECO:0000313" key="13">
    <source>
        <dbReference type="Proteomes" id="UP000000702"/>
    </source>
</evidence>
<feature type="chain" id="PRO_5003389896" evidence="10">
    <location>
        <begin position="23"/>
        <end position="354"/>
    </location>
</feature>
<sequence>MMTLKTVQVMLMVGFMVTGVKPDDEVVLNTSHFYLLCNLTKATTELWNTVAETEYFSDQEKAKLSKIIHEIFFGPNRPGLGSGMWELPDKFAQEIPKRNEFCISNSDSSLMPSPEESLASTFICLCTGIEGNGKNLCGLEVNGKDEWPDGDPVHDANTVFKNVWGDYQNGGVIKLCGDTSSFGEEQAIQNLKANITNIEKTLKVSSQDKKCILKDGEPCTKVKKSTTWLKLLTSIKLPPKLAQETIAEISVVKHTSELEPDSSHATGAESAPSPGPGPQTEPEPLSPKTPVVIHKQEARKAHPQQPEPEPEKAKNAPQKQTEKTEDPLPAPELNETSGSYLTSPKWPLWAALLI</sequence>
<dbReference type="VEuPathDB" id="TriTrypDB:TcIL3000_0_31890"/>
<evidence type="ECO:0000256" key="4">
    <source>
        <dbReference type="ARBA" id="ARBA00022622"/>
    </source>
</evidence>
<comment type="subcellular location">
    <subcellularLocation>
        <location evidence="2">Cell membrane</location>
        <topology evidence="2">Lipid-anchor</topology>
        <topology evidence="2">GPI-anchor</topology>
    </subcellularLocation>
</comment>
<keyword evidence="7" id="KW-0325">Glycoprotein</keyword>